<dbReference type="Proteomes" id="UP000198785">
    <property type="component" value="Unassembled WGS sequence"/>
</dbReference>
<evidence type="ECO:0000313" key="2">
    <source>
        <dbReference type="EMBL" id="SFT07915.1"/>
    </source>
</evidence>
<protein>
    <submittedName>
        <fullName evidence="2">Uncharacterized protein</fullName>
    </submittedName>
</protein>
<dbReference type="RefSeq" id="WP_093366866.1">
    <property type="nucleotide sequence ID" value="NZ_FOZZ01000011.1"/>
</dbReference>
<dbReference type="STRING" id="683125.SAMN05660206_11126"/>
<keyword evidence="3" id="KW-1185">Reference proteome</keyword>
<proteinExistence type="predicted"/>
<evidence type="ECO:0000313" key="3">
    <source>
        <dbReference type="Proteomes" id="UP000198785"/>
    </source>
</evidence>
<feature type="compositionally biased region" description="Acidic residues" evidence="1">
    <location>
        <begin position="94"/>
        <end position="163"/>
    </location>
</feature>
<sequence length="331" mass="37350">MANIEGTIFSTIGDLLVEINDGYAELSATGLEDKEEALLLLEVKVRYLSAHLEVLQKLRGRSAGLGKATVEETTAETEPQKVDFFTPPIVLDEELDEQPTEEEIEETTLEVENEVQQEDAQEEVTEEVSQPEEEEVENMEQVAEEEVEEEESVDEEAEKELEEQSTPVSYGTVEEATIEEVKENEEEAIPEPVIQQVVEEPKEIVIEQEAPAEEEKPNRPLTLNEILMQQRKANLAGQQPISSIQTASTAPSDRIGDLKTAINLNDKLLFIKDLFNGYSLAYSEAVELLNRYQTFAEADAFLQTNYALKNNWAAKPQTVEKLYAILRKRYI</sequence>
<name>A0A1I6V2L9_9SPHI</name>
<accession>A0A1I6V2L9</accession>
<dbReference type="AlphaFoldDB" id="A0A1I6V2L9"/>
<reference evidence="2 3" key="1">
    <citation type="submission" date="2016-10" db="EMBL/GenBank/DDBJ databases">
        <authorList>
            <person name="de Groot N.N."/>
        </authorList>
    </citation>
    <scope>NUCLEOTIDE SEQUENCE [LARGE SCALE GENOMIC DNA]</scope>
    <source>
        <strain evidence="2 3">DSM 22789</strain>
    </source>
</reference>
<feature type="region of interest" description="Disordered" evidence="1">
    <location>
        <begin position="94"/>
        <end position="169"/>
    </location>
</feature>
<gene>
    <name evidence="2" type="ORF">SAMN05660206_11126</name>
</gene>
<evidence type="ECO:0000256" key="1">
    <source>
        <dbReference type="SAM" id="MobiDB-lite"/>
    </source>
</evidence>
<dbReference type="OrthoDB" id="1100725at2"/>
<organism evidence="2 3">
    <name type="scientific">Sphingobacterium wenxiniae</name>
    <dbReference type="NCBI Taxonomy" id="683125"/>
    <lineage>
        <taxon>Bacteria</taxon>
        <taxon>Pseudomonadati</taxon>
        <taxon>Bacteroidota</taxon>
        <taxon>Sphingobacteriia</taxon>
        <taxon>Sphingobacteriales</taxon>
        <taxon>Sphingobacteriaceae</taxon>
        <taxon>Sphingobacterium</taxon>
    </lineage>
</organism>
<dbReference type="EMBL" id="FOZZ01000011">
    <property type="protein sequence ID" value="SFT07915.1"/>
    <property type="molecule type" value="Genomic_DNA"/>
</dbReference>